<dbReference type="EMBL" id="GL732543">
    <property type="protein sequence ID" value="EFX81412.1"/>
    <property type="molecule type" value="Genomic_DNA"/>
</dbReference>
<dbReference type="AlphaFoldDB" id="E9GGL5"/>
<evidence type="ECO:0000256" key="1">
    <source>
        <dbReference type="SAM" id="MobiDB-lite"/>
    </source>
</evidence>
<dbReference type="InParanoid" id="E9GGL5"/>
<dbReference type="InterPro" id="IPR032071">
    <property type="entry name" value="DUF4806"/>
</dbReference>
<organism evidence="3 4">
    <name type="scientific">Daphnia pulex</name>
    <name type="common">Water flea</name>
    <dbReference type="NCBI Taxonomy" id="6669"/>
    <lineage>
        <taxon>Eukaryota</taxon>
        <taxon>Metazoa</taxon>
        <taxon>Ecdysozoa</taxon>
        <taxon>Arthropoda</taxon>
        <taxon>Crustacea</taxon>
        <taxon>Branchiopoda</taxon>
        <taxon>Diplostraca</taxon>
        <taxon>Cladocera</taxon>
        <taxon>Anomopoda</taxon>
        <taxon>Daphniidae</taxon>
        <taxon>Daphnia</taxon>
    </lineage>
</organism>
<feature type="domain" description="DUF4806" evidence="2">
    <location>
        <begin position="140"/>
        <end position="213"/>
    </location>
</feature>
<dbReference type="KEGG" id="dpx:DAPPUDRAFT_317655"/>
<dbReference type="Pfam" id="PF16064">
    <property type="entry name" value="DUF4806"/>
    <property type="match status" value="1"/>
</dbReference>
<reference evidence="3 4" key="1">
    <citation type="journal article" date="2011" name="Science">
        <title>The ecoresponsive genome of Daphnia pulex.</title>
        <authorList>
            <person name="Colbourne J.K."/>
            <person name="Pfrender M.E."/>
            <person name="Gilbert D."/>
            <person name="Thomas W.K."/>
            <person name="Tucker A."/>
            <person name="Oakley T.H."/>
            <person name="Tokishita S."/>
            <person name="Aerts A."/>
            <person name="Arnold G.J."/>
            <person name="Basu M.K."/>
            <person name="Bauer D.J."/>
            <person name="Caceres C.E."/>
            <person name="Carmel L."/>
            <person name="Casola C."/>
            <person name="Choi J.H."/>
            <person name="Detter J.C."/>
            <person name="Dong Q."/>
            <person name="Dusheyko S."/>
            <person name="Eads B.D."/>
            <person name="Frohlich T."/>
            <person name="Geiler-Samerotte K.A."/>
            <person name="Gerlach D."/>
            <person name="Hatcher P."/>
            <person name="Jogdeo S."/>
            <person name="Krijgsveld J."/>
            <person name="Kriventseva E.V."/>
            <person name="Kultz D."/>
            <person name="Laforsch C."/>
            <person name="Lindquist E."/>
            <person name="Lopez J."/>
            <person name="Manak J.R."/>
            <person name="Muller J."/>
            <person name="Pangilinan J."/>
            <person name="Patwardhan R.P."/>
            <person name="Pitluck S."/>
            <person name="Pritham E.J."/>
            <person name="Rechtsteiner A."/>
            <person name="Rho M."/>
            <person name="Rogozin I.B."/>
            <person name="Sakarya O."/>
            <person name="Salamov A."/>
            <person name="Schaack S."/>
            <person name="Shapiro H."/>
            <person name="Shiga Y."/>
            <person name="Skalitzky C."/>
            <person name="Smith Z."/>
            <person name="Souvorov A."/>
            <person name="Sung W."/>
            <person name="Tang Z."/>
            <person name="Tsuchiya D."/>
            <person name="Tu H."/>
            <person name="Vos H."/>
            <person name="Wang M."/>
            <person name="Wolf Y.I."/>
            <person name="Yamagata H."/>
            <person name="Yamada T."/>
            <person name="Ye Y."/>
            <person name="Shaw J.R."/>
            <person name="Andrews J."/>
            <person name="Crease T.J."/>
            <person name="Tang H."/>
            <person name="Lucas S.M."/>
            <person name="Robertson H.M."/>
            <person name="Bork P."/>
            <person name="Koonin E.V."/>
            <person name="Zdobnov E.M."/>
            <person name="Grigoriev I.V."/>
            <person name="Lynch M."/>
            <person name="Boore J.L."/>
        </authorList>
    </citation>
    <scope>NUCLEOTIDE SEQUENCE [LARGE SCALE GENOMIC DNA]</scope>
</reference>
<accession>E9GGL5</accession>
<keyword evidence="4" id="KW-1185">Reference proteome</keyword>
<protein>
    <recommendedName>
        <fullName evidence="2">DUF4806 domain-containing protein</fullName>
    </recommendedName>
</protein>
<name>E9GGL5_DAPPU</name>
<dbReference type="HOGENOM" id="CLU_480011_0_0_1"/>
<feature type="compositionally biased region" description="Polar residues" evidence="1">
    <location>
        <begin position="64"/>
        <end position="80"/>
    </location>
</feature>
<dbReference type="Proteomes" id="UP000000305">
    <property type="component" value="Unassembled WGS sequence"/>
</dbReference>
<evidence type="ECO:0000313" key="4">
    <source>
        <dbReference type="Proteomes" id="UP000000305"/>
    </source>
</evidence>
<proteinExistence type="predicted"/>
<evidence type="ECO:0000259" key="2">
    <source>
        <dbReference type="Pfam" id="PF16064"/>
    </source>
</evidence>
<evidence type="ECO:0000313" key="3">
    <source>
        <dbReference type="EMBL" id="EFX81412.1"/>
    </source>
</evidence>
<sequence>MALRIIRSISSSEDIYIHQSKGKKHISASYLFNKKESVSHQATERQLVSKRVTADVVDVDENQGDNNDSTRPGTSKHQQLVLNPETLTRKVIGMDSKLDYTIKGMTELLTPRRSNNETTVNDDTVCNSSTSFITNSLKTRFPLNSVAEVVEVELALKSNAEFVNKLVADFEFLVVDGKYNKSVSNTIKKVVGSELWKSYAFYGIEKENMASFNALDLCQCIKNAIRRWFPLESESTFNMRAIECALQEAVDVRNNRITNLVNEKLNYLKLEMSTFLEQKEMNCTAVDKSEMSSLYEEVINANQQLTAALERIMKDLAEDPIEKNVHKVVTQLSYSQFGFPYFKDKNGEALSGNLISHVIVGVSAAPTKENDFVVLDRFQYGKRVAAQCIPLDIPAMCFDNKARYDLNNLPWNKIKFVGGEIALHSPRHKENQTINQTRLAYTDGGPGLNNVDRKIMWKMYDRERDYNWIYDVTAKQDTTNLEAPLTRNRESISLISSLIETDPRKRKQRLGQTVNSWEPVANSQYFPQLVKLANNMATADDSNQNGDRLYESMNDHALQSGPLTFPMM</sequence>
<feature type="region of interest" description="Disordered" evidence="1">
    <location>
        <begin position="54"/>
        <end position="80"/>
    </location>
</feature>
<gene>
    <name evidence="3" type="ORF">DAPPUDRAFT_317655</name>
</gene>